<evidence type="ECO:0000313" key="7">
    <source>
        <dbReference type="EMBL" id="NYE45976.1"/>
    </source>
</evidence>
<dbReference type="GO" id="GO:0015658">
    <property type="term" value="F:branched-chain amino acid transmembrane transporter activity"/>
    <property type="evidence" value="ECO:0007669"/>
    <property type="project" value="TreeGrafter"/>
</dbReference>
<dbReference type="GO" id="GO:0015807">
    <property type="term" value="P:L-amino acid transport"/>
    <property type="evidence" value="ECO:0007669"/>
    <property type="project" value="TreeGrafter"/>
</dbReference>
<name>A0A852TNP4_9ACTN</name>
<dbReference type="AlphaFoldDB" id="A0A852TNP4"/>
<dbReference type="PANTHER" id="PTHR43820">
    <property type="entry name" value="HIGH-AFFINITY BRANCHED-CHAIN AMINO ACID TRANSPORT ATP-BINDING PROTEIN LIVF"/>
    <property type="match status" value="1"/>
</dbReference>
<dbReference type="PANTHER" id="PTHR43820:SF4">
    <property type="entry name" value="HIGH-AFFINITY BRANCHED-CHAIN AMINO ACID TRANSPORT ATP-BINDING PROTEIN LIVF"/>
    <property type="match status" value="1"/>
</dbReference>
<dbReference type="RefSeq" id="WP_179642146.1">
    <property type="nucleotide sequence ID" value="NZ_BAAAYY010000024.1"/>
</dbReference>
<keyword evidence="4 7" id="KW-0067">ATP-binding</keyword>
<gene>
    <name evidence="7" type="ORF">HDA32_001096</name>
</gene>
<evidence type="ECO:0000256" key="2">
    <source>
        <dbReference type="ARBA" id="ARBA00022448"/>
    </source>
</evidence>
<sequence length="233" mass="24979">MLTVEGLCAGYGRLNILHEISLTVGAGEIVALVGANGAGKTTALRAVSGLIRPTRGAVRFDGAAVHTARPDRIVRAGLVQVAEERRLFGPLTVLENLQMGAYARPAGERAARLDEVFELFPILAERRRQIAETMSGGQQQMLAIGRALMSRPRLLMLDEPSIGLAPKLVQAVLDAVRRIRDTGVPVLLVEQNAAQALAVSDRAYVLESGTIALSGTGEELLHDDRVRQTYLGL</sequence>
<feature type="domain" description="ABC transporter" evidence="6">
    <location>
        <begin position="2"/>
        <end position="233"/>
    </location>
</feature>
<dbReference type="EMBL" id="JACCCC010000001">
    <property type="protein sequence ID" value="NYE45976.1"/>
    <property type="molecule type" value="Genomic_DNA"/>
</dbReference>
<evidence type="ECO:0000256" key="4">
    <source>
        <dbReference type="ARBA" id="ARBA00022840"/>
    </source>
</evidence>
<dbReference type="InterPro" id="IPR017871">
    <property type="entry name" value="ABC_transporter-like_CS"/>
</dbReference>
<dbReference type="Proteomes" id="UP000589036">
    <property type="component" value="Unassembled WGS sequence"/>
</dbReference>
<dbReference type="SUPFAM" id="SSF52540">
    <property type="entry name" value="P-loop containing nucleoside triphosphate hydrolases"/>
    <property type="match status" value="1"/>
</dbReference>
<dbReference type="SMART" id="SM00382">
    <property type="entry name" value="AAA"/>
    <property type="match status" value="1"/>
</dbReference>
<dbReference type="InterPro" id="IPR052156">
    <property type="entry name" value="BCAA_Transport_ATP-bd_LivF"/>
</dbReference>
<dbReference type="GO" id="GO:0016887">
    <property type="term" value="F:ATP hydrolysis activity"/>
    <property type="evidence" value="ECO:0007669"/>
    <property type="project" value="InterPro"/>
</dbReference>
<dbReference type="Gene3D" id="3.40.50.300">
    <property type="entry name" value="P-loop containing nucleotide triphosphate hydrolases"/>
    <property type="match status" value="1"/>
</dbReference>
<dbReference type="CDD" id="cd03224">
    <property type="entry name" value="ABC_TM1139_LivF_branched"/>
    <property type="match status" value="1"/>
</dbReference>
<keyword evidence="2" id="KW-0813">Transport</keyword>
<accession>A0A852TNP4</accession>
<evidence type="ECO:0000256" key="3">
    <source>
        <dbReference type="ARBA" id="ARBA00022741"/>
    </source>
</evidence>
<proteinExistence type="inferred from homology"/>
<dbReference type="GO" id="GO:0005524">
    <property type="term" value="F:ATP binding"/>
    <property type="evidence" value="ECO:0007669"/>
    <property type="project" value="UniProtKB-KW"/>
</dbReference>
<evidence type="ECO:0000256" key="5">
    <source>
        <dbReference type="ARBA" id="ARBA00022970"/>
    </source>
</evidence>
<evidence type="ECO:0000256" key="1">
    <source>
        <dbReference type="ARBA" id="ARBA00005417"/>
    </source>
</evidence>
<dbReference type="PROSITE" id="PS50893">
    <property type="entry name" value="ABC_TRANSPORTER_2"/>
    <property type="match status" value="1"/>
</dbReference>
<dbReference type="Pfam" id="PF00005">
    <property type="entry name" value="ABC_tran"/>
    <property type="match status" value="1"/>
</dbReference>
<dbReference type="PROSITE" id="PS00211">
    <property type="entry name" value="ABC_TRANSPORTER_1"/>
    <property type="match status" value="1"/>
</dbReference>
<evidence type="ECO:0000259" key="6">
    <source>
        <dbReference type="PROSITE" id="PS50893"/>
    </source>
</evidence>
<reference evidence="7 8" key="1">
    <citation type="submission" date="2020-07" db="EMBL/GenBank/DDBJ databases">
        <title>Sequencing the genomes of 1000 actinobacteria strains.</title>
        <authorList>
            <person name="Klenk H.-P."/>
        </authorList>
    </citation>
    <scope>NUCLEOTIDE SEQUENCE [LARGE SCALE GENOMIC DNA]</scope>
    <source>
        <strain evidence="7 8">CXB654</strain>
    </source>
</reference>
<dbReference type="InterPro" id="IPR003439">
    <property type="entry name" value="ABC_transporter-like_ATP-bd"/>
</dbReference>
<keyword evidence="5" id="KW-0029">Amino-acid transport</keyword>
<keyword evidence="8" id="KW-1185">Reference proteome</keyword>
<protein>
    <submittedName>
        <fullName evidence="7">Branched-chain amino acid transport system ATP-binding protein</fullName>
    </submittedName>
</protein>
<dbReference type="InterPro" id="IPR027417">
    <property type="entry name" value="P-loop_NTPase"/>
</dbReference>
<evidence type="ECO:0000313" key="8">
    <source>
        <dbReference type="Proteomes" id="UP000589036"/>
    </source>
</evidence>
<keyword evidence="3" id="KW-0547">Nucleotide-binding</keyword>
<dbReference type="InterPro" id="IPR003593">
    <property type="entry name" value="AAA+_ATPase"/>
</dbReference>
<organism evidence="7 8">
    <name type="scientific">Spinactinospora alkalitolerans</name>
    <dbReference type="NCBI Taxonomy" id="687207"/>
    <lineage>
        <taxon>Bacteria</taxon>
        <taxon>Bacillati</taxon>
        <taxon>Actinomycetota</taxon>
        <taxon>Actinomycetes</taxon>
        <taxon>Streptosporangiales</taxon>
        <taxon>Nocardiopsidaceae</taxon>
        <taxon>Spinactinospora</taxon>
    </lineage>
</organism>
<comment type="caution">
    <text evidence="7">The sequence shown here is derived from an EMBL/GenBank/DDBJ whole genome shotgun (WGS) entry which is preliminary data.</text>
</comment>
<comment type="similarity">
    <text evidence="1">Belongs to the ABC transporter superfamily.</text>
</comment>